<dbReference type="FunFam" id="1.10.287.370:FF:000005">
    <property type="entry name" value="Prefoldin subunit 4"/>
    <property type="match status" value="1"/>
</dbReference>
<dbReference type="FunCoup" id="W2RMB1">
    <property type="interactions" value="725"/>
</dbReference>
<keyword evidence="4" id="KW-0175">Coiled coil</keyword>
<reference evidence="6 7" key="1">
    <citation type="submission" date="2013-03" db="EMBL/GenBank/DDBJ databases">
        <title>The Genome Sequence of Phialophora europaea CBS 101466.</title>
        <authorList>
            <consortium name="The Broad Institute Genomics Platform"/>
            <person name="Cuomo C."/>
            <person name="de Hoog S."/>
            <person name="Gorbushina A."/>
            <person name="Walker B."/>
            <person name="Young S.K."/>
            <person name="Zeng Q."/>
            <person name="Gargeya S."/>
            <person name="Fitzgerald M."/>
            <person name="Haas B."/>
            <person name="Abouelleil A."/>
            <person name="Allen A.W."/>
            <person name="Alvarado L."/>
            <person name="Arachchi H.M."/>
            <person name="Berlin A.M."/>
            <person name="Chapman S.B."/>
            <person name="Gainer-Dewar J."/>
            <person name="Goldberg J."/>
            <person name="Griggs A."/>
            <person name="Gujja S."/>
            <person name="Hansen M."/>
            <person name="Howarth C."/>
            <person name="Imamovic A."/>
            <person name="Ireland A."/>
            <person name="Larimer J."/>
            <person name="McCowan C."/>
            <person name="Murphy C."/>
            <person name="Pearson M."/>
            <person name="Poon T.W."/>
            <person name="Priest M."/>
            <person name="Roberts A."/>
            <person name="Saif S."/>
            <person name="Shea T."/>
            <person name="Sisk P."/>
            <person name="Sykes S."/>
            <person name="Wortman J."/>
            <person name="Nusbaum C."/>
            <person name="Birren B."/>
        </authorList>
    </citation>
    <scope>NUCLEOTIDE SEQUENCE [LARGE SCALE GENOMIC DNA]</scope>
    <source>
        <strain evidence="6 7">CBS 101466</strain>
    </source>
</reference>
<feature type="coiled-coil region" evidence="4">
    <location>
        <begin position="88"/>
        <end position="180"/>
    </location>
</feature>
<evidence type="ECO:0000256" key="1">
    <source>
        <dbReference type="ARBA" id="ARBA00008045"/>
    </source>
</evidence>
<comment type="similarity">
    <text evidence="1">Belongs to the prefoldin subunit beta family.</text>
</comment>
<dbReference type="SUPFAM" id="SSF46579">
    <property type="entry name" value="Prefoldin"/>
    <property type="match status" value="1"/>
</dbReference>
<dbReference type="GeneID" id="19974583"/>
<dbReference type="PANTHER" id="PTHR21100:SF9">
    <property type="entry name" value="PREFOLDIN SUBUNIT 4"/>
    <property type="match status" value="1"/>
</dbReference>
<protein>
    <recommendedName>
        <fullName evidence="8">Prefoldin subunit 4</fullName>
    </recommendedName>
</protein>
<feature type="region of interest" description="Disordered" evidence="5">
    <location>
        <begin position="1"/>
        <end position="27"/>
    </location>
</feature>
<evidence type="ECO:0000256" key="5">
    <source>
        <dbReference type="SAM" id="MobiDB-lite"/>
    </source>
</evidence>
<dbReference type="GO" id="GO:0006457">
    <property type="term" value="P:protein folding"/>
    <property type="evidence" value="ECO:0007669"/>
    <property type="project" value="InterPro"/>
</dbReference>
<sequence>MSATLSRRVVSLPLPDRPISPTASQRVTPLHTSLTLTPTLHISRTSRTSRTIPSLTLLPHLSQLSKDDESSSTDAEVTREDQDRINRFSSLHNRVRTLEEQLAAKKKDKEDLEEVGQELELVLDEDELVRYKVGGTFYSIPLAEAQEMLGTATEEADKEIEALDDKVGGVRDEMNGLKAELYARFGRGINLEA</sequence>
<dbReference type="AlphaFoldDB" id="W2RMB1"/>
<dbReference type="CDD" id="cd23165">
    <property type="entry name" value="Prefoldin_4"/>
    <property type="match status" value="1"/>
</dbReference>
<dbReference type="InterPro" id="IPR002777">
    <property type="entry name" value="PFD_beta-like"/>
</dbReference>
<dbReference type="Pfam" id="PF01920">
    <property type="entry name" value="Prefoldin_2"/>
    <property type="match status" value="1"/>
</dbReference>
<dbReference type="STRING" id="1220924.W2RMB1"/>
<dbReference type="HOGENOM" id="CLU_1408705_0_0_1"/>
<evidence type="ECO:0000256" key="4">
    <source>
        <dbReference type="SAM" id="Coils"/>
    </source>
</evidence>
<dbReference type="Gene3D" id="1.10.287.370">
    <property type="match status" value="1"/>
</dbReference>
<comment type="function">
    <text evidence="3">Binds specifically to cytosolic chaperonin (c-CPN) and transfers target proteins to it. Binds to nascent polypeptide chain and promotes folding in an environment in which there are many competing pathways for nonnative proteins.</text>
</comment>
<dbReference type="eggNOG" id="KOG1760">
    <property type="taxonomic scope" value="Eukaryota"/>
</dbReference>
<dbReference type="InterPro" id="IPR009053">
    <property type="entry name" value="Prefoldin"/>
</dbReference>
<organism evidence="6 7">
    <name type="scientific">Cyphellophora europaea (strain CBS 101466)</name>
    <name type="common">Phialophora europaea</name>
    <dbReference type="NCBI Taxonomy" id="1220924"/>
    <lineage>
        <taxon>Eukaryota</taxon>
        <taxon>Fungi</taxon>
        <taxon>Dikarya</taxon>
        <taxon>Ascomycota</taxon>
        <taxon>Pezizomycotina</taxon>
        <taxon>Eurotiomycetes</taxon>
        <taxon>Chaetothyriomycetidae</taxon>
        <taxon>Chaetothyriales</taxon>
        <taxon>Cyphellophoraceae</taxon>
        <taxon>Cyphellophora</taxon>
    </lineage>
</organism>
<dbReference type="Proteomes" id="UP000030752">
    <property type="component" value="Unassembled WGS sequence"/>
</dbReference>
<evidence type="ECO:0000256" key="3">
    <source>
        <dbReference type="ARBA" id="ARBA00024667"/>
    </source>
</evidence>
<evidence type="ECO:0000313" key="6">
    <source>
        <dbReference type="EMBL" id="ETN37622.1"/>
    </source>
</evidence>
<dbReference type="GO" id="GO:0051082">
    <property type="term" value="F:unfolded protein binding"/>
    <property type="evidence" value="ECO:0007669"/>
    <property type="project" value="InterPro"/>
</dbReference>
<evidence type="ECO:0000256" key="2">
    <source>
        <dbReference type="ARBA" id="ARBA00023186"/>
    </source>
</evidence>
<dbReference type="GO" id="GO:0016272">
    <property type="term" value="C:prefoldin complex"/>
    <property type="evidence" value="ECO:0007669"/>
    <property type="project" value="InterPro"/>
</dbReference>
<keyword evidence="7" id="KW-1185">Reference proteome</keyword>
<keyword evidence="2" id="KW-0143">Chaperone</keyword>
<evidence type="ECO:0000313" key="7">
    <source>
        <dbReference type="Proteomes" id="UP000030752"/>
    </source>
</evidence>
<proteinExistence type="inferred from homology"/>
<dbReference type="GO" id="GO:0005737">
    <property type="term" value="C:cytoplasm"/>
    <property type="evidence" value="ECO:0007669"/>
    <property type="project" value="TreeGrafter"/>
</dbReference>
<dbReference type="OrthoDB" id="10250441at2759"/>
<dbReference type="PANTHER" id="PTHR21100">
    <property type="entry name" value="PREFOLDIN SUBUNIT 4"/>
    <property type="match status" value="1"/>
</dbReference>
<evidence type="ECO:0008006" key="8">
    <source>
        <dbReference type="Google" id="ProtNLM"/>
    </source>
</evidence>
<gene>
    <name evidence="6" type="ORF">HMPREF1541_07244</name>
</gene>
<dbReference type="InParanoid" id="W2RMB1"/>
<dbReference type="VEuPathDB" id="FungiDB:HMPREF1541_07244"/>
<dbReference type="InterPro" id="IPR016661">
    <property type="entry name" value="PFDN4"/>
</dbReference>
<dbReference type="RefSeq" id="XP_008719791.1">
    <property type="nucleotide sequence ID" value="XM_008721569.1"/>
</dbReference>
<name>W2RMB1_CYPE1</name>
<accession>W2RMB1</accession>
<dbReference type="EMBL" id="KB822723">
    <property type="protein sequence ID" value="ETN37622.1"/>
    <property type="molecule type" value="Genomic_DNA"/>
</dbReference>